<accession>B0E313</accession>
<dbReference type="OrthoDB" id="534912at2759"/>
<gene>
    <name evidence="1" type="ORF">LACBIDRAFT_296749</name>
</gene>
<keyword evidence="2" id="KW-1185">Reference proteome</keyword>
<dbReference type="HOGENOM" id="CLU_2427404_0_0_1"/>
<dbReference type="InParanoid" id="B0E313"/>
<dbReference type="EMBL" id="DS547200">
    <property type="protein sequence ID" value="EDQ98770.1"/>
    <property type="molecule type" value="Genomic_DNA"/>
</dbReference>
<organism evidence="2">
    <name type="scientific">Laccaria bicolor (strain S238N-H82 / ATCC MYA-4686)</name>
    <name type="common">Bicoloured deceiver</name>
    <name type="synonym">Laccaria laccata var. bicolor</name>
    <dbReference type="NCBI Taxonomy" id="486041"/>
    <lineage>
        <taxon>Eukaryota</taxon>
        <taxon>Fungi</taxon>
        <taxon>Dikarya</taxon>
        <taxon>Basidiomycota</taxon>
        <taxon>Agaricomycotina</taxon>
        <taxon>Agaricomycetes</taxon>
        <taxon>Agaricomycetidae</taxon>
        <taxon>Agaricales</taxon>
        <taxon>Agaricineae</taxon>
        <taxon>Hydnangiaceae</taxon>
        <taxon>Laccaria</taxon>
    </lineage>
</organism>
<dbReference type="KEGG" id="lbc:LACBIDRAFT_296749"/>
<name>B0E313_LACBS</name>
<evidence type="ECO:0000313" key="1">
    <source>
        <dbReference type="EMBL" id="EDQ98770.1"/>
    </source>
</evidence>
<dbReference type="GeneID" id="6086231"/>
<dbReference type="AlphaFoldDB" id="B0E313"/>
<protein>
    <submittedName>
        <fullName evidence="1">Predicted protein</fullName>
    </submittedName>
</protein>
<sequence>MGHQGFGSFQPFFWRFSFAFSGTASRFFGDLSEYTMLDLFVLEGITRFRQKRVLRFEGEPSIGSACVPSIVLRAPPHVCTHHACHRGGQFR</sequence>
<dbReference type="RefSeq" id="XP_001890576.1">
    <property type="nucleotide sequence ID" value="XM_001890541.1"/>
</dbReference>
<proteinExistence type="predicted"/>
<dbReference type="Proteomes" id="UP000001194">
    <property type="component" value="Unassembled WGS sequence"/>
</dbReference>
<reference evidence="1 2" key="1">
    <citation type="journal article" date="2008" name="Nature">
        <title>The genome of Laccaria bicolor provides insights into mycorrhizal symbiosis.</title>
        <authorList>
            <person name="Martin F."/>
            <person name="Aerts A."/>
            <person name="Ahren D."/>
            <person name="Brun A."/>
            <person name="Danchin E.G.J."/>
            <person name="Duchaussoy F."/>
            <person name="Gibon J."/>
            <person name="Kohler A."/>
            <person name="Lindquist E."/>
            <person name="Pereda V."/>
            <person name="Salamov A."/>
            <person name="Shapiro H.J."/>
            <person name="Wuyts J."/>
            <person name="Blaudez D."/>
            <person name="Buee M."/>
            <person name="Brokstein P."/>
            <person name="Canbaeck B."/>
            <person name="Cohen D."/>
            <person name="Courty P.E."/>
            <person name="Coutinho P.M."/>
            <person name="Delaruelle C."/>
            <person name="Detter J.C."/>
            <person name="Deveau A."/>
            <person name="DiFazio S."/>
            <person name="Duplessis S."/>
            <person name="Fraissinet-Tachet L."/>
            <person name="Lucic E."/>
            <person name="Frey-Klett P."/>
            <person name="Fourrey C."/>
            <person name="Feussner I."/>
            <person name="Gay G."/>
            <person name="Grimwood J."/>
            <person name="Hoegger P.J."/>
            <person name="Jain P."/>
            <person name="Kilaru S."/>
            <person name="Labbe J."/>
            <person name="Lin Y.C."/>
            <person name="Legue V."/>
            <person name="Le Tacon F."/>
            <person name="Marmeisse R."/>
            <person name="Melayah D."/>
            <person name="Montanini B."/>
            <person name="Muratet M."/>
            <person name="Nehls U."/>
            <person name="Niculita-Hirzel H."/>
            <person name="Oudot-Le Secq M.P."/>
            <person name="Peter M."/>
            <person name="Quesneville H."/>
            <person name="Rajashekar B."/>
            <person name="Reich M."/>
            <person name="Rouhier N."/>
            <person name="Schmutz J."/>
            <person name="Yin T."/>
            <person name="Chalot M."/>
            <person name="Henrissat B."/>
            <person name="Kuees U."/>
            <person name="Lucas S."/>
            <person name="Van de Peer Y."/>
            <person name="Podila G.K."/>
            <person name="Polle A."/>
            <person name="Pukkila P.J."/>
            <person name="Richardson P.M."/>
            <person name="Rouze P."/>
            <person name="Sanders I.R."/>
            <person name="Stajich J.E."/>
            <person name="Tunlid A."/>
            <person name="Tuskan G."/>
            <person name="Grigoriev I.V."/>
        </authorList>
    </citation>
    <scope>NUCLEOTIDE SEQUENCE [LARGE SCALE GENOMIC DNA]</scope>
    <source>
        <strain evidence="2">S238N-H82 / ATCC MYA-4686</strain>
    </source>
</reference>
<evidence type="ECO:0000313" key="2">
    <source>
        <dbReference type="Proteomes" id="UP000001194"/>
    </source>
</evidence>